<dbReference type="STRING" id="1160497.A0A1L9VHS2"/>
<name>A0A1L9VHS2_ASPGL</name>
<dbReference type="AlphaFoldDB" id="A0A1L9VHS2"/>
<dbReference type="Proteomes" id="UP000184300">
    <property type="component" value="Unassembled WGS sequence"/>
</dbReference>
<dbReference type="OrthoDB" id="4508405at2759"/>
<sequence>MRAQRGGFVRWHILSTEQQIISSTYWELYWEGCMDVFSISVGLEERDSGVMPIALENTQLCMLVRDLGSDLEQLQKLKRSQVVDIYYGLENASFVLEQKRIQKVLEAEGHFLMKDPCGMLQPRWVGGTKICCLTCTHLDFQSSGKVYREL</sequence>
<dbReference type="GeneID" id="34461497"/>
<keyword evidence="2" id="KW-1185">Reference proteome</keyword>
<gene>
    <name evidence="1" type="ORF">ASPGLDRAFT_405649</name>
</gene>
<organism evidence="1 2">
    <name type="scientific">Aspergillus glaucus CBS 516.65</name>
    <dbReference type="NCBI Taxonomy" id="1160497"/>
    <lineage>
        <taxon>Eukaryota</taxon>
        <taxon>Fungi</taxon>
        <taxon>Dikarya</taxon>
        <taxon>Ascomycota</taxon>
        <taxon>Pezizomycotina</taxon>
        <taxon>Eurotiomycetes</taxon>
        <taxon>Eurotiomycetidae</taxon>
        <taxon>Eurotiales</taxon>
        <taxon>Aspergillaceae</taxon>
        <taxon>Aspergillus</taxon>
        <taxon>Aspergillus subgen. Aspergillus</taxon>
    </lineage>
</organism>
<evidence type="ECO:0000313" key="2">
    <source>
        <dbReference type="Proteomes" id="UP000184300"/>
    </source>
</evidence>
<proteinExistence type="predicted"/>
<reference evidence="2" key="1">
    <citation type="journal article" date="2017" name="Genome Biol.">
        <title>Comparative genomics reveals high biological diversity and specific adaptations in the industrially and medically important fungal genus Aspergillus.</title>
        <authorList>
            <person name="de Vries R.P."/>
            <person name="Riley R."/>
            <person name="Wiebenga A."/>
            <person name="Aguilar-Osorio G."/>
            <person name="Amillis S."/>
            <person name="Uchima C.A."/>
            <person name="Anderluh G."/>
            <person name="Asadollahi M."/>
            <person name="Askin M."/>
            <person name="Barry K."/>
            <person name="Battaglia E."/>
            <person name="Bayram O."/>
            <person name="Benocci T."/>
            <person name="Braus-Stromeyer S.A."/>
            <person name="Caldana C."/>
            <person name="Canovas D."/>
            <person name="Cerqueira G.C."/>
            <person name="Chen F."/>
            <person name="Chen W."/>
            <person name="Choi C."/>
            <person name="Clum A."/>
            <person name="Dos Santos R.A."/>
            <person name="Damasio A.R."/>
            <person name="Diallinas G."/>
            <person name="Emri T."/>
            <person name="Fekete E."/>
            <person name="Flipphi M."/>
            <person name="Freyberg S."/>
            <person name="Gallo A."/>
            <person name="Gournas C."/>
            <person name="Habgood R."/>
            <person name="Hainaut M."/>
            <person name="Harispe M.L."/>
            <person name="Henrissat B."/>
            <person name="Hilden K.S."/>
            <person name="Hope R."/>
            <person name="Hossain A."/>
            <person name="Karabika E."/>
            <person name="Karaffa L."/>
            <person name="Karanyi Z."/>
            <person name="Krasevec N."/>
            <person name="Kuo A."/>
            <person name="Kusch H."/>
            <person name="LaButti K."/>
            <person name="Lagendijk E.L."/>
            <person name="Lapidus A."/>
            <person name="Levasseur A."/>
            <person name="Lindquist E."/>
            <person name="Lipzen A."/>
            <person name="Logrieco A.F."/>
            <person name="MacCabe A."/>
            <person name="Maekelae M.R."/>
            <person name="Malavazi I."/>
            <person name="Melin P."/>
            <person name="Meyer V."/>
            <person name="Mielnichuk N."/>
            <person name="Miskei M."/>
            <person name="Molnar A.P."/>
            <person name="Mule G."/>
            <person name="Ngan C.Y."/>
            <person name="Orejas M."/>
            <person name="Orosz E."/>
            <person name="Ouedraogo J.P."/>
            <person name="Overkamp K.M."/>
            <person name="Park H.-S."/>
            <person name="Perrone G."/>
            <person name="Piumi F."/>
            <person name="Punt P.J."/>
            <person name="Ram A.F."/>
            <person name="Ramon A."/>
            <person name="Rauscher S."/>
            <person name="Record E."/>
            <person name="Riano-Pachon D.M."/>
            <person name="Robert V."/>
            <person name="Roehrig J."/>
            <person name="Ruller R."/>
            <person name="Salamov A."/>
            <person name="Salih N.S."/>
            <person name="Samson R.A."/>
            <person name="Sandor E."/>
            <person name="Sanguinetti M."/>
            <person name="Schuetze T."/>
            <person name="Sepcic K."/>
            <person name="Shelest E."/>
            <person name="Sherlock G."/>
            <person name="Sophianopoulou V."/>
            <person name="Squina F.M."/>
            <person name="Sun H."/>
            <person name="Susca A."/>
            <person name="Todd R.B."/>
            <person name="Tsang A."/>
            <person name="Unkles S.E."/>
            <person name="van de Wiele N."/>
            <person name="van Rossen-Uffink D."/>
            <person name="Oliveira J.V."/>
            <person name="Vesth T.C."/>
            <person name="Visser J."/>
            <person name="Yu J.-H."/>
            <person name="Zhou M."/>
            <person name="Andersen M.R."/>
            <person name="Archer D.B."/>
            <person name="Baker S.E."/>
            <person name="Benoit I."/>
            <person name="Brakhage A.A."/>
            <person name="Braus G.H."/>
            <person name="Fischer R."/>
            <person name="Frisvad J.C."/>
            <person name="Goldman G.H."/>
            <person name="Houbraken J."/>
            <person name="Oakley B."/>
            <person name="Pocsi I."/>
            <person name="Scazzocchio C."/>
            <person name="Seiboth B."/>
            <person name="vanKuyk P.A."/>
            <person name="Wortman J."/>
            <person name="Dyer P.S."/>
            <person name="Grigoriev I.V."/>
        </authorList>
    </citation>
    <scope>NUCLEOTIDE SEQUENCE [LARGE SCALE GENOMIC DNA]</scope>
    <source>
        <strain evidence="2">CBS 516.65</strain>
    </source>
</reference>
<accession>A0A1L9VHS2</accession>
<dbReference type="VEuPathDB" id="FungiDB:ASPGLDRAFT_405649"/>
<protein>
    <submittedName>
        <fullName evidence="1">Uncharacterized protein</fullName>
    </submittedName>
</protein>
<dbReference type="RefSeq" id="XP_022400176.1">
    <property type="nucleotide sequence ID" value="XM_022545236.1"/>
</dbReference>
<evidence type="ECO:0000313" key="1">
    <source>
        <dbReference type="EMBL" id="OJJ83478.1"/>
    </source>
</evidence>
<dbReference type="EMBL" id="KV878899">
    <property type="protein sequence ID" value="OJJ83478.1"/>
    <property type="molecule type" value="Genomic_DNA"/>
</dbReference>